<proteinExistence type="predicted"/>
<gene>
    <name evidence="1" type="ORF">NQ317_018607</name>
</gene>
<keyword evidence="2" id="KW-1185">Reference proteome</keyword>
<protein>
    <submittedName>
        <fullName evidence="1">Uncharacterized protein</fullName>
    </submittedName>
</protein>
<name>A0ABQ9JH07_9CUCU</name>
<evidence type="ECO:0000313" key="2">
    <source>
        <dbReference type="Proteomes" id="UP001162164"/>
    </source>
</evidence>
<dbReference type="Proteomes" id="UP001162164">
    <property type="component" value="Unassembled WGS sequence"/>
</dbReference>
<dbReference type="EMBL" id="JAPWTJ010000560">
    <property type="protein sequence ID" value="KAJ8977325.1"/>
    <property type="molecule type" value="Genomic_DNA"/>
</dbReference>
<organism evidence="1 2">
    <name type="scientific">Molorchus minor</name>
    <dbReference type="NCBI Taxonomy" id="1323400"/>
    <lineage>
        <taxon>Eukaryota</taxon>
        <taxon>Metazoa</taxon>
        <taxon>Ecdysozoa</taxon>
        <taxon>Arthropoda</taxon>
        <taxon>Hexapoda</taxon>
        <taxon>Insecta</taxon>
        <taxon>Pterygota</taxon>
        <taxon>Neoptera</taxon>
        <taxon>Endopterygota</taxon>
        <taxon>Coleoptera</taxon>
        <taxon>Polyphaga</taxon>
        <taxon>Cucujiformia</taxon>
        <taxon>Chrysomeloidea</taxon>
        <taxon>Cerambycidae</taxon>
        <taxon>Lamiinae</taxon>
        <taxon>Monochamini</taxon>
        <taxon>Molorchus</taxon>
    </lineage>
</organism>
<evidence type="ECO:0000313" key="1">
    <source>
        <dbReference type="EMBL" id="KAJ8977325.1"/>
    </source>
</evidence>
<accession>A0ABQ9JH07</accession>
<comment type="caution">
    <text evidence="1">The sequence shown here is derived from an EMBL/GenBank/DDBJ whole genome shotgun (WGS) entry which is preliminary data.</text>
</comment>
<sequence>MFSSLTILFQESRKARKILYQEKRNARGFVAVLMCSQYFFVFLPKKGISTTKIRKDAHEQDGANRCDTPVKILAGFLCSSSGLST</sequence>
<reference evidence="1" key="1">
    <citation type="journal article" date="2023" name="Insect Mol. Biol.">
        <title>Genome sequencing provides insights into the evolution of gene families encoding plant cell wall-degrading enzymes in longhorned beetles.</title>
        <authorList>
            <person name="Shin N.R."/>
            <person name="Okamura Y."/>
            <person name="Kirsch R."/>
            <person name="Pauchet Y."/>
        </authorList>
    </citation>
    <scope>NUCLEOTIDE SEQUENCE</scope>
    <source>
        <strain evidence="1">MMC_N1</strain>
    </source>
</reference>